<dbReference type="GO" id="GO:0022857">
    <property type="term" value="F:transmembrane transporter activity"/>
    <property type="evidence" value="ECO:0007669"/>
    <property type="project" value="InterPro"/>
</dbReference>
<keyword evidence="4 6" id="KW-1133">Transmembrane helix</keyword>
<evidence type="ECO:0000259" key="7">
    <source>
        <dbReference type="PROSITE" id="PS50850"/>
    </source>
</evidence>
<dbReference type="InterPro" id="IPR050189">
    <property type="entry name" value="MFS_Efflux_Transporters"/>
</dbReference>
<feature type="transmembrane region" description="Helical" evidence="6">
    <location>
        <begin position="288"/>
        <end position="311"/>
    </location>
</feature>
<feature type="transmembrane region" description="Helical" evidence="6">
    <location>
        <begin position="42"/>
        <end position="61"/>
    </location>
</feature>
<accession>H8L608</accession>
<feature type="transmembrane region" description="Helical" evidence="6">
    <location>
        <begin position="151"/>
        <end position="177"/>
    </location>
</feature>
<keyword evidence="9" id="KW-1185">Reference proteome</keyword>
<dbReference type="InterPro" id="IPR020846">
    <property type="entry name" value="MFS_dom"/>
</dbReference>
<evidence type="ECO:0000256" key="1">
    <source>
        <dbReference type="ARBA" id="ARBA00004651"/>
    </source>
</evidence>
<feature type="transmembrane region" description="Helical" evidence="6">
    <location>
        <begin position="93"/>
        <end position="114"/>
    </location>
</feature>
<comment type="subcellular location">
    <subcellularLocation>
        <location evidence="1">Cell membrane</location>
        <topology evidence="1">Multi-pass membrane protein</topology>
    </subcellularLocation>
</comment>
<sequence>MLAFALALGAFTIGTAEFAAMPLLPLVSKAFNISAPYAGHMISAYALGVVVGAPLIMLTTVNMRRRSLLIGLSLFVAITNIASALVPDFHWLLLTRFLSGLPHGAFMGSAAVLASSTAPPGKRASAVARVFLGLTIATIIGVPAATGLSQILGWQASMLIVAGLGLATAVCIARYAPRTPVPPGGGPLKELKSLANRAVWLTLGVCMIGFGGLFCIYTYLADTLLRVTHTSPHWIPLIMMVFGVGTTIGNLVGGALADRSPARAAAGMLIFSTLVLLIYPSTTPHLALLTPTVFLVGAGIGLSAVLQTWLTQMAPQGQAAVSALLQCAFNLANAIGPWVGGLAIAAGYGFASTGYVAAALSFGGLLLWVLAYRADAPQETVVQSR</sequence>
<proteinExistence type="predicted"/>
<dbReference type="HOGENOM" id="CLU_001265_61_2_6"/>
<evidence type="ECO:0000256" key="3">
    <source>
        <dbReference type="ARBA" id="ARBA00022692"/>
    </source>
</evidence>
<organism evidence="8 9">
    <name type="scientific">Frateuria aurantia (strain ATCC 33424 / DSM 6220 / KCTC 2777 / LMG 1558 / NBRC 3245 / NCIMB 13370)</name>
    <name type="common">Acetobacter aurantius</name>
    <dbReference type="NCBI Taxonomy" id="767434"/>
    <lineage>
        <taxon>Bacteria</taxon>
        <taxon>Pseudomonadati</taxon>
        <taxon>Pseudomonadota</taxon>
        <taxon>Gammaproteobacteria</taxon>
        <taxon>Lysobacterales</taxon>
        <taxon>Rhodanobacteraceae</taxon>
        <taxon>Frateuria</taxon>
    </lineage>
</organism>
<dbReference type="SUPFAM" id="SSF103473">
    <property type="entry name" value="MFS general substrate transporter"/>
    <property type="match status" value="1"/>
</dbReference>
<feature type="transmembrane region" description="Helical" evidence="6">
    <location>
        <begin position="323"/>
        <end position="348"/>
    </location>
</feature>
<dbReference type="GO" id="GO:0005886">
    <property type="term" value="C:plasma membrane"/>
    <property type="evidence" value="ECO:0007669"/>
    <property type="project" value="UniProtKB-SubCell"/>
</dbReference>
<feature type="transmembrane region" description="Helical" evidence="6">
    <location>
        <begin position="198"/>
        <end position="221"/>
    </location>
</feature>
<feature type="transmembrane region" description="Helical" evidence="6">
    <location>
        <begin position="233"/>
        <end position="252"/>
    </location>
</feature>
<dbReference type="KEGG" id="fau:Fraau_2385"/>
<dbReference type="AlphaFoldDB" id="H8L608"/>
<dbReference type="OrthoDB" id="9788453at2"/>
<dbReference type="PROSITE" id="PS50850">
    <property type="entry name" value="MFS"/>
    <property type="match status" value="1"/>
</dbReference>
<dbReference type="Gene3D" id="1.20.1250.20">
    <property type="entry name" value="MFS general substrate transporter like domains"/>
    <property type="match status" value="2"/>
</dbReference>
<evidence type="ECO:0000256" key="4">
    <source>
        <dbReference type="ARBA" id="ARBA00022989"/>
    </source>
</evidence>
<keyword evidence="5 6" id="KW-0472">Membrane</keyword>
<dbReference type="CDD" id="cd17324">
    <property type="entry name" value="MFS_NepI_like"/>
    <property type="match status" value="1"/>
</dbReference>
<dbReference type="InterPro" id="IPR036259">
    <property type="entry name" value="MFS_trans_sf"/>
</dbReference>
<feature type="transmembrane region" description="Helical" evidence="6">
    <location>
        <begin position="354"/>
        <end position="372"/>
    </location>
</feature>
<dbReference type="PANTHER" id="PTHR43124">
    <property type="entry name" value="PURINE EFFLUX PUMP PBUE"/>
    <property type="match status" value="1"/>
</dbReference>
<feature type="domain" description="Major facilitator superfamily (MFS) profile" evidence="7">
    <location>
        <begin position="2"/>
        <end position="376"/>
    </location>
</feature>
<dbReference type="STRING" id="767434.Fraau_2385"/>
<evidence type="ECO:0000256" key="5">
    <source>
        <dbReference type="ARBA" id="ARBA00023136"/>
    </source>
</evidence>
<feature type="transmembrane region" description="Helical" evidence="6">
    <location>
        <begin position="68"/>
        <end position="87"/>
    </location>
</feature>
<feature type="transmembrane region" description="Helical" evidence="6">
    <location>
        <begin position="126"/>
        <end position="145"/>
    </location>
</feature>
<gene>
    <name evidence="8" type="ordered locus">Fraau_2385</name>
</gene>
<dbReference type="Proteomes" id="UP000005234">
    <property type="component" value="Chromosome"/>
</dbReference>
<dbReference type="PANTHER" id="PTHR43124:SF3">
    <property type="entry name" value="CHLORAMPHENICOL EFFLUX PUMP RV0191"/>
    <property type="match status" value="1"/>
</dbReference>
<reference evidence="8" key="1">
    <citation type="submission" date="2012-02" db="EMBL/GenBank/DDBJ databases">
        <title>The complete genome of Frateuria aurantia DSM 6220.</title>
        <authorList>
            <consortium name="US DOE Joint Genome Institute (JGI-PGF)"/>
            <person name="Lucas S."/>
            <person name="Copeland A."/>
            <person name="Lapidus A."/>
            <person name="Glavina del Rio T."/>
            <person name="Dalin E."/>
            <person name="Tice H."/>
            <person name="Bruce D."/>
            <person name="Goodwin L."/>
            <person name="Pitluck S."/>
            <person name="Peters L."/>
            <person name="Ovchinnikova G."/>
            <person name="Teshima H."/>
            <person name="Kyrpides N."/>
            <person name="Mavromatis K."/>
            <person name="Ivanova N."/>
            <person name="Brettin T."/>
            <person name="Detter J.C."/>
            <person name="Han C."/>
            <person name="Larimer F."/>
            <person name="Land M."/>
            <person name="Hauser L."/>
            <person name="Markowitz V."/>
            <person name="Cheng J.-F."/>
            <person name="Hugenholtz P."/>
            <person name="Woyke T."/>
            <person name="Wu D."/>
            <person name="Brambilla E."/>
            <person name="Klenk H.-P."/>
            <person name="Eisen J.A."/>
        </authorList>
    </citation>
    <scope>NUCLEOTIDE SEQUENCE</scope>
    <source>
        <strain evidence="8">DSM 6220</strain>
    </source>
</reference>
<keyword evidence="3 6" id="KW-0812">Transmembrane</keyword>
<evidence type="ECO:0000313" key="9">
    <source>
        <dbReference type="Proteomes" id="UP000005234"/>
    </source>
</evidence>
<feature type="transmembrane region" description="Helical" evidence="6">
    <location>
        <begin position="264"/>
        <end position="282"/>
    </location>
</feature>
<keyword evidence="2" id="KW-1003">Cell membrane</keyword>
<protein>
    <submittedName>
        <fullName evidence="8">Arabinose efflux permease family protein</fullName>
    </submittedName>
</protein>
<evidence type="ECO:0000313" key="8">
    <source>
        <dbReference type="EMBL" id="AFC86751.1"/>
    </source>
</evidence>
<evidence type="ECO:0000256" key="2">
    <source>
        <dbReference type="ARBA" id="ARBA00022475"/>
    </source>
</evidence>
<dbReference type="eggNOG" id="COG2814">
    <property type="taxonomic scope" value="Bacteria"/>
</dbReference>
<name>H8L608_FRAAD</name>
<dbReference type="EMBL" id="CP003350">
    <property type="protein sequence ID" value="AFC86751.1"/>
    <property type="molecule type" value="Genomic_DNA"/>
</dbReference>
<evidence type="ECO:0000256" key="6">
    <source>
        <dbReference type="SAM" id="Phobius"/>
    </source>
</evidence>
<dbReference type="Pfam" id="PF07690">
    <property type="entry name" value="MFS_1"/>
    <property type="match status" value="1"/>
</dbReference>
<dbReference type="InterPro" id="IPR011701">
    <property type="entry name" value="MFS"/>
</dbReference>